<dbReference type="Proteomes" id="UP000198577">
    <property type="component" value="Unassembled WGS sequence"/>
</dbReference>
<evidence type="ECO:0000259" key="9">
    <source>
        <dbReference type="Pfam" id="PF00137"/>
    </source>
</evidence>
<feature type="transmembrane region" description="Helical" evidence="8">
    <location>
        <begin position="149"/>
        <end position="171"/>
    </location>
</feature>
<keyword evidence="4 8" id="KW-0812">Transmembrane</keyword>
<feature type="transmembrane region" description="Helical" evidence="8">
    <location>
        <begin position="109"/>
        <end position="128"/>
    </location>
</feature>
<feature type="domain" description="V-ATPase proteolipid subunit C-like" evidence="9">
    <location>
        <begin position="112"/>
        <end position="170"/>
    </location>
</feature>
<dbReference type="Gene3D" id="1.20.120.610">
    <property type="entry name" value="lithium bound rotor ring of v- atpase"/>
    <property type="match status" value="1"/>
</dbReference>
<keyword evidence="3" id="KW-0813">Transport</keyword>
<dbReference type="GO" id="GO:0033177">
    <property type="term" value="C:proton-transporting two-sector ATPase complex, proton-transporting domain"/>
    <property type="evidence" value="ECO:0007669"/>
    <property type="project" value="InterPro"/>
</dbReference>
<dbReference type="CDD" id="cd18180">
    <property type="entry name" value="ATP-synt_Vo_Ao_c_NTPK_rpt2"/>
    <property type="match status" value="1"/>
</dbReference>
<evidence type="ECO:0000256" key="4">
    <source>
        <dbReference type="ARBA" id="ARBA00022692"/>
    </source>
</evidence>
<evidence type="ECO:0000256" key="8">
    <source>
        <dbReference type="SAM" id="Phobius"/>
    </source>
</evidence>
<evidence type="ECO:0000313" key="11">
    <source>
        <dbReference type="Proteomes" id="UP000198577"/>
    </source>
</evidence>
<dbReference type="InterPro" id="IPR035921">
    <property type="entry name" value="F/V-ATP_Csub_sf"/>
</dbReference>
<evidence type="ECO:0000256" key="5">
    <source>
        <dbReference type="ARBA" id="ARBA00022989"/>
    </source>
</evidence>
<dbReference type="OrthoDB" id="384481at2"/>
<protein>
    <submittedName>
        <fullName evidence="10">V/A-type H+-transporting ATPase subunit K</fullName>
    </submittedName>
</protein>
<dbReference type="AlphaFoldDB" id="A0A1I5VWG3"/>
<dbReference type="Pfam" id="PF00137">
    <property type="entry name" value="ATP-synt_C"/>
    <property type="match status" value="2"/>
</dbReference>
<feature type="transmembrane region" description="Helical" evidence="8">
    <location>
        <begin position="26"/>
        <end position="49"/>
    </location>
</feature>
<evidence type="ECO:0000313" key="10">
    <source>
        <dbReference type="EMBL" id="SFQ11815.1"/>
    </source>
</evidence>
<dbReference type="RefSeq" id="WP_084054715.1">
    <property type="nucleotide sequence ID" value="NZ_FOXR01000013.1"/>
</dbReference>
<dbReference type="GO" id="GO:0015078">
    <property type="term" value="F:proton transmembrane transporter activity"/>
    <property type="evidence" value="ECO:0007669"/>
    <property type="project" value="InterPro"/>
</dbReference>
<comment type="similarity">
    <text evidence="2">Belongs to the V-ATPase proteolipid subunit family.</text>
</comment>
<dbReference type="FunFam" id="1.20.120.610:FF:000005">
    <property type="entry name" value="V-type sodium ATPase subunit K"/>
    <property type="match status" value="1"/>
</dbReference>
<dbReference type="SUPFAM" id="SSF81333">
    <property type="entry name" value="F1F0 ATP synthase subunit C"/>
    <property type="match status" value="2"/>
</dbReference>
<sequence>MELGQIFAVLGTAASTTETGLSLGQIYAILGAATAVVLAGLGSVFGVAIAGQSAAGVVTEDPDKFGQVLLLQALPGTQGIYGLLIGFIIMNKLNIFGGMIDVSPETGLLLFVSALPIAIVGLISAIYQGRTSAAAIGIIAKRPEELGKAITFPVVVETYAVLALLASFLMVNGIPV</sequence>
<evidence type="ECO:0000256" key="6">
    <source>
        <dbReference type="ARBA" id="ARBA00023065"/>
    </source>
</evidence>
<evidence type="ECO:0000256" key="3">
    <source>
        <dbReference type="ARBA" id="ARBA00022448"/>
    </source>
</evidence>
<keyword evidence="5 8" id="KW-1133">Transmembrane helix</keyword>
<evidence type="ECO:0000256" key="1">
    <source>
        <dbReference type="ARBA" id="ARBA00004141"/>
    </source>
</evidence>
<dbReference type="PANTHER" id="PTHR10263">
    <property type="entry name" value="V-TYPE PROTON ATPASE PROTEOLIPID SUBUNIT"/>
    <property type="match status" value="1"/>
</dbReference>
<dbReference type="CDD" id="cd18179">
    <property type="entry name" value="ATP-synt_Vo_Ao_c_NTPK_rpt1"/>
    <property type="match status" value="1"/>
</dbReference>
<accession>A0A1I5VWG3</accession>
<dbReference type="EMBL" id="FOXR01000013">
    <property type="protein sequence ID" value="SFQ11815.1"/>
    <property type="molecule type" value="Genomic_DNA"/>
</dbReference>
<name>A0A1I5VWG3_9FIRM</name>
<feature type="transmembrane region" description="Helical" evidence="8">
    <location>
        <begin position="69"/>
        <end position="89"/>
    </location>
</feature>
<feature type="domain" description="V-ATPase proteolipid subunit C-like" evidence="9">
    <location>
        <begin position="30"/>
        <end position="89"/>
    </location>
</feature>
<gene>
    <name evidence="10" type="ORF">SAMN05444406_1136</name>
</gene>
<dbReference type="InterPro" id="IPR002379">
    <property type="entry name" value="ATPase_proteolipid_c-like_dom"/>
</dbReference>
<organism evidence="10 11">
    <name type="scientific">Caldicoprobacter faecalis</name>
    <dbReference type="NCBI Taxonomy" id="937334"/>
    <lineage>
        <taxon>Bacteria</taxon>
        <taxon>Bacillati</taxon>
        <taxon>Bacillota</taxon>
        <taxon>Clostridia</taxon>
        <taxon>Caldicoprobacterales</taxon>
        <taxon>Caldicoprobacteraceae</taxon>
        <taxon>Caldicoprobacter</taxon>
    </lineage>
</organism>
<reference evidence="10 11" key="1">
    <citation type="submission" date="2016-10" db="EMBL/GenBank/DDBJ databases">
        <authorList>
            <person name="de Groot N.N."/>
        </authorList>
    </citation>
    <scope>NUCLEOTIDE SEQUENCE [LARGE SCALE GENOMIC DNA]</scope>
    <source>
        <strain evidence="10 11">DSM 20678</strain>
    </source>
</reference>
<proteinExistence type="inferred from homology"/>
<evidence type="ECO:0000256" key="2">
    <source>
        <dbReference type="ARBA" id="ARBA00007296"/>
    </source>
</evidence>
<comment type="subcellular location">
    <subcellularLocation>
        <location evidence="1">Membrane</location>
        <topology evidence="1">Multi-pass membrane protein</topology>
    </subcellularLocation>
</comment>
<dbReference type="STRING" id="937334.SAMN05444406_1136"/>
<keyword evidence="7 8" id="KW-0472">Membrane</keyword>
<keyword evidence="11" id="KW-1185">Reference proteome</keyword>
<keyword evidence="6" id="KW-0406">Ion transport</keyword>
<dbReference type="NCBIfam" id="NF005124">
    <property type="entry name" value="PRK06558.1"/>
    <property type="match status" value="1"/>
</dbReference>
<evidence type="ECO:0000256" key="7">
    <source>
        <dbReference type="ARBA" id="ARBA00023136"/>
    </source>
</evidence>